<feature type="chain" id="PRO_5045117065" description="DUF4124 domain-containing protein" evidence="2">
    <location>
        <begin position="19"/>
        <end position="159"/>
    </location>
</feature>
<feature type="region of interest" description="Disordered" evidence="1">
    <location>
        <begin position="33"/>
        <end position="67"/>
    </location>
</feature>
<feature type="compositionally biased region" description="Polar residues" evidence="1">
    <location>
        <begin position="49"/>
        <end position="62"/>
    </location>
</feature>
<feature type="signal peptide" evidence="2">
    <location>
        <begin position="1"/>
        <end position="18"/>
    </location>
</feature>
<accession>A0ABP7PTQ3</accession>
<feature type="domain" description="DUF4124" evidence="3">
    <location>
        <begin position="10"/>
        <end position="59"/>
    </location>
</feature>
<protein>
    <recommendedName>
        <fullName evidence="3">DUF4124 domain-containing protein</fullName>
    </recommendedName>
</protein>
<evidence type="ECO:0000313" key="5">
    <source>
        <dbReference type="Proteomes" id="UP001501337"/>
    </source>
</evidence>
<name>A0ABP7PTQ3_9GAMM</name>
<comment type="caution">
    <text evidence="4">The sequence shown here is derived from an EMBL/GenBank/DDBJ whole genome shotgun (WGS) entry which is preliminary data.</text>
</comment>
<sequence length="159" mass="17489">MAIVVSAAALSNASLAIAGSVYKWTDENGVIHYSDKEPSKGATKLKVGTTASKPGNQNSQAGDGNEDAYTVKPELQSQIDELEKKQQVDEVQAKIDAETAEEMNKNQERCKSLRSNMQTIEENARIQVEEEGERRYLTAEEIVEKRQKIATDIKENCGG</sequence>
<gene>
    <name evidence="4" type="ORF">GCM10022278_30480</name>
</gene>
<evidence type="ECO:0000256" key="1">
    <source>
        <dbReference type="SAM" id="MobiDB-lite"/>
    </source>
</evidence>
<proteinExistence type="predicted"/>
<keyword evidence="2" id="KW-0732">Signal</keyword>
<dbReference type="EMBL" id="BAABBO010000014">
    <property type="protein sequence ID" value="GAA3970896.1"/>
    <property type="molecule type" value="Genomic_DNA"/>
</dbReference>
<dbReference type="Pfam" id="PF13511">
    <property type="entry name" value="DUF4124"/>
    <property type="match status" value="1"/>
</dbReference>
<keyword evidence="5" id="KW-1185">Reference proteome</keyword>
<evidence type="ECO:0000259" key="3">
    <source>
        <dbReference type="Pfam" id="PF13511"/>
    </source>
</evidence>
<dbReference type="Proteomes" id="UP001501337">
    <property type="component" value="Unassembled WGS sequence"/>
</dbReference>
<reference evidence="5" key="1">
    <citation type="journal article" date="2019" name="Int. J. Syst. Evol. Microbiol.">
        <title>The Global Catalogue of Microorganisms (GCM) 10K type strain sequencing project: providing services to taxonomists for standard genome sequencing and annotation.</title>
        <authorList>
            <consortium name="The Broad Institute Genomics Platform"/>
            <consortium name="The Broad Institute Genome Sequencing Center for Infectious Disease"/>
            <person name="Wu L."/>
            <person name="Ma J."/>
        </authorList>
    </citation>
    <scope>NUCLEOTIDE SEQUENCE [LARGE SCALE GENOMIC DNA]</scope>
    <source>
        <strain evidence="5">JCM 17555</strain>
    </source>
</reference>
<evidence type="ECO:0000256" key="2">
    <source>
        <dbReference type="SAM" id="SignalP"/>
    </source>
</evidence>
<organism evidence="4 5">
    <name type="scientific">Allohahella marinimesophila</name>
    <dbReference type="NCBI Taxonomy" id="1054972"/>
    <lineage>
        <taxon>Bacteria</taxon>
        <taxon>Pseudomonadati</taxon>
        <taxon>Pseudomonadota</taxon>
        <taxon>Gammaproteobacteria</taxon>
        <taxon>Oceanospirillales</taxon>
        <taxon>Hahellaceae</taxon>
        <taxon>Allohahella</taxon>
    </lineage>
</organism>
<dbReference type="InterPro" id="IPR025392">
    <property type="entry name" value="DUF4124"/>
</dbReference>
<evidence type="ECO:0000313" key="4">
    <source>
        <dbReference type="EMBL" id="GAA3970896.1"/>
    </source>
</evidence>